<comment type="caution">
    <text evidence="1">The sequence shown here is derived from an EMBL/GenBank/DDBJ whole genome shotgun (WGS) entry which is preliminary data.</text>
</comment>
<dbReference type="EMBL" id="JAHUTJ010018612">
    <property type="protein sequence ID" value="MED6271620.1"/>
    <property type="molecule type" value="Genomic_DNA"/>
</dbReference>
<evidence type="ECO:0000313" key="2">
    <source>
        <dbReference type="Proteomes" id="UP001352852"/>
    </source>
</evidence>
<name>A0ABU7DC12_9TELE</name>
<gene>
    <name evidence="1" type="ORF">CHARACLAT_022107</name>
</gene>
<accession>A0ABU7DC12</accession>
<reference evidence="1 2" key="1">
    <citation type="submission" date="2021-06" db="EMBL/GenBank/DDBJ databases">
        <authorList>
            <person name="Palmer J.M."/>
        </authorList>
    </citation>
    <scope>NUCLEOTIDE SEQUENCE [LARGE SCALE GENOMIC DNA]</scope>
    <source>
        <strain evidence="1 2">CL_MEX2019</strain>
        <tissue evidence="1">Muscle</tissue>
    </source>
</reference>
<organism evidence="1 2">
    <name type="scientific">Characodon lateralis</name>
    <dbReference type="NCBI Taxonomy" id="208331"/>
    <lineage>
        <taxon>Eukaryota</taxon>
        <taxon>Metazoa</taxon>
        <taxon>Chordata</taxon>
        <taxon>Craniata</taxon>
        <taxon>Vertebrata</taxon>
        <taxon>Euteleostomi</taxon>
        <taxon>Actinopterygii</taxon>
        <taxon>Neopterygii</taxon>
        <taxon>Teleostei</taxon>
        <taxon>Neoteleostei</taxon>
        <taxon>Acanthomorphata</taxon>
        <taxon>Ovalentaria</taxon>
        <taxon>Atherinomorphae</taxon>
        <taxon>Cyprinodontiformes</taxon>
        <taxon>Goodeidae</taxon>
        <taxon>Characodon</taxon>
    </lineage>
</organism>
<keyword evidence="2" id="KW-1185">Reference proteome</keyword>
<sequence length="250" mass="28756">MLSSRLHYKINSFWFGILFILFVVHFSSVASAIIFHRFYCVFVSLFSSNHILFPLCHCHHCHQPHLVHLFHANQSPCSNMCHALHMFCYVCSSLENTFCHVIFVFKSIQVADLLSPPCLHLGYSEPFLTAVIIFKFFMAMTPPVAADVLFSSPSQSWSQDSTRLPVPEPKFSVIEIEGADATQALAPTPAPAPVWHWNWFWEKKTQIMRWILLETFSRQNKTFLHTVTACLVRMRDYCSMNDSMQSAGLF</sequence>
<dbReference type="Proteomes" id="UP001352852">
    <property type="component" value="Unassembled WGS sequence"/>
</dbReference>
<protein>
    <submittedName>
        <fullName evidence="1">Uncharacterized protein</fullName>
    </submittedName>
</protein>
<evidence type="ECO:0000313" key="1">
    <source>
        <dbReference type="EMBL" id="MED6271620.1"/>
    </source>
</evidence>
<proteinExistence type="predicted"/>